<feature type="compositionally biased region" description="Basic and acidic residues" evidence="1">
    <location>
        <begin position="20"/>
        <end position="30"/>
    </location>
</feature>
<evidence type="ECO:0000313" key="2">
    <source>
        <dbReference type="EMBL" id="MED6183684.1"/>
    </source>
</evidence>
<organism evidence="2 3">
    <name type="scientific">Stylosanthes scabra</name>
    <dbReference type="NCBI Taxonomy" id="79078"/>
    <lineage>
        <taxon>Eukaryota</taxon>
        <taxon>Viridiplantae</taxon>
        <taxon>Streptophyta</taxon>
        <taxon>Embryophyta</taxon>
        <taxon>Tracheophyta</taxon>
        <taxon>Spermatophyta</taxon>
        <taxon>Magnoliopsida</taxon>
        <taxon>eudicotyledons</taxon>
        <taxon>Gunneridae</taxon>
        <taxon>Pentapetalae</taxon>
        <taxon>rosids</taxon>
        <taxon>fabids</taxon>
        <taxon>Fabales</taxon>
        <taxon>Fabaceae</taxon>
        <taxon>Papilionoideae</taxon>
        <taxon>50 kb inversion clade</taxon>
        <taxon>dalbergioids sensu lato</taxon>
        <taxon>Dalbergieae</taxon>
        <taxon>Pterocarpus clade</taxon>
        <taxon>Stylosanthes</taxon>
    </lineage>
</organism>
<reference evidence="2 3" key="1">
    <citation type="journal article" date="2023" name="Plants (Basel)">
        <title>Bridging the Gap: Combining Genomics and Transcriptomics Approaches to Understand Stylosanthes scabra, an Orphan Legume from the Brazilian Caatinga.</title>
        <authorList>
            <person name="Ferreira-Neto J.R.C."/>
            <person name="da Silva M.D."/>
            <person name="Binneck E."/>
            <person name="de Melo N.F."/>
            <person name="da Silva R.H."/>
            <person name="de Melo A.L.T.M."/>
            <person name="Pandolfi V."/>
            <person name="Bustamante F.O."/>
            <person name="Brasileiro-Vidal A.C."/>
            <person name="Benko-Iseppon A.M."/>
        </authorList>
    </citation>
    <scope>NUCLEOTIDE SEQUENCE [LARGE SCALE GENOMIC DNA]</scope>
    <source>
        <tissue evidence="2">Leaves</tissue>
    </source>
</reference>
<name>A0ABU6WEI9_9FABA</name>
<evidence type="ECO:0000256" key="1">
    <source>
        <dbReference type="SAM" id="MobiDB-lite"/>
    </source>
</evidence>
<feature type="region of interest" description="Disordered" evidence="1">
    <location>
        <begin position="1"/>
        <end position="48"/>
    </location>
</feature>
<dbReference type="EMBL" id="JASCZI010181457">
    <property type="protein sequence ID" value="MED6183684.1"/>
    <property type="molecule type" value="Genomic_DNA"/>
</dbReference>
<comment type="caution">
    <text evidence="2">The sequence shown here is derived from an EMBL/GenBank/DDBJ whole genome shotgun (WGS) entry which is preliminary data.</text>
</comment>
<gene>
    <name evidence="2" type="ORF">PIB30_040069</name>
</gene>
<protein>
    <submittedName>
        <fullName evidence="2">Uncharacterized protein</fullName>
    </submittedName>
</protein>
<keyword evidence="3" id="KW-1185">Reference proteome</keyword>
<sequence length="158" mass="17463">MQQQNSCQNSEVRDEEEEETIKKIHVESSDLRNSNEQTAKEDDIPGGREIVYEGNDRFVEGRMDDIGLEPAKEVEAIRPSPAPPDLESTVTGACKDAEDVIDMEGTRRTFVAPVAGAATVTDGGLQAWQLRRVALQNPPQLLAAIFPWDRGGERDDDI</sequence>
<dbReference type="Proteomes" id="UP001341840">
    <property type="component" value="Unassembled WGS sequence"/>
</dbReference>
<accession>A0ABU6WEI9</accession>
<proteinExistence type="predicted"/>
<feature type="compositionally biased region" description="Polar residues" evidence="1">
    <location>
        <begin position="1"/>
        <end position="10"/>
    </location>
</feature>
<evidence type="ECO:0000313" key="3">
    <source>
        <dbReference type="Proteomes" id="UP001341840"/>
    </source>
</evidence>
<feature type="compositionally biased region" description="Basic and acidic residues" evidence="1">
    <location>
        <begin position="38"/>
        <end position="48"/>
    </location>
</feature>